<organism evidence="3 4">
    <name type="scientific">Azoarcus sp. (strain BH72)</name>
    <dbReference type="NCBI Taxonomy" id="418699"/>
    <lineage>
        <taxon>Bacteria</taxon>
        <taxon>Pseudomonadati</taxon>
        <taxon>Pseudomonadota</taxon>
        <taxon>Betaproteobacteria</taxon>
        <taxon>Rhodocyclales</taxon>
        <taxon>Zoogloeaceae</taxon>
        <taxon>Azoarcus</taxon>
    </lineage>
</organism>
<name>A1K2A4_AZOSB</name>
<dbReference type="PANTHER" id="PTHR11786">
    <property type="entry name" value="N-HYDROXYARYLAMINE O-ACETYLTRANSFERASE"/>
    <property type="match status" value="1"/>
</dbReference>
<dbReference type="Gene3D" id="3.30.2140.10">
    <property type="entry name" value="Arylamine N-acetyltransferase"/>
    <property type="match status" value="1"/>
</dbReference>
<evidence type="ECO:0000256" key="1">
    <source>
        <dbReference type="ARBA" id="ARBA00006547"/>
    </source>
</evidence>
<keyword evidence="3" id="KW-0012">Acyltransferase</keyword>
<reference evidence="3 4" key="1">
    <citation type="journal article" date="2006" name="Nat. Biotechnol.">
        <title>Complete genome of the mutualistic, N2-fixing grass endophyte Azoarcus sp. strain BH72.</title>
        <authorList>
            <person name="Krause A."/>
            <person name="Ramakumar A."/>
            <person name="Bartels D."/>
            <person name="Battistoni F."/>
            <person name="Bekel T."/>
            <person name="Boch J."/>
            <person name="Boehm M."/>
            <person name="Friedrich F."/>
            <person name="Hurek T."/>
            <person name="Krause L."/>
            <person name="Linke B."/>
            <person name="McHardy A.C."/>
            <person name="Sarkar A."/>
            <person name="Schneiker S."/>
            <person name="Syed A.A."/>
            <person name="Thauer R."/>
            <person name="Vorhoelter F.-J."/>
            <person name="Weidner S."/>
            <person name="Puehler A."/>
            <person name="Reinhold-Hurek B."/>
            <person name="Kaiser O."/>
            <person name="Goesmann A."/>
        </authorList>
    </citation>
    <scope>NUCLEOTIDE SEQUENCE [LARGE SCALE GENOMIC DNA]</scope>
    <source>
        <strain evidence="3 4">BH72</strain>
    </source>
</reference>
<comment type="similarity">
    <text evidence="1 2">Belongs to the arylamine N-acetyltransferase family.</text>
</comment>
<dbReference type="PANTHER" id="PTHR11786:SF0">
    <property type="entry name" value="ARYLAMINE N-ACETYLTRANSFERASE 4-RELATED"/>
    <property type="match status" value="1"/>
</dbReference>
<keyword evidence="3" id="KW-0808">Transferase</keyword>
<dbReference type="Gene3D" id="2.40.128.150">
    <property type="entry name" value="Cysteine proteinases"/>
    <property type="match status" value="1"/>
</dbReference>
<dbReference type="EC" id="2.3.1.118" evidence="3"/>
<dbReference type="Proteomes" id="UP000002588">
    <property type="component" value="Chromosome"/>
</dbReference>
<dbReference type="PRINTS" id="PR01543">
    <property type="entry name" value="ANATRNSFRASE"/>
</dbReference>
<dbReference type="GO" id="GO:0046990">
    <property type="term" value="F:N-hydroxyarylamine O-acetyltransferase activity"/>
    <property type="evidence" value="ECO:0007669"/>
    <property type="project" value="UniProtKB-EC"/>
</dbReference>
<keyword evidence="4" id="KW-1185">Reference proteome</keyword>
<accession>A1K2A4</accession>
<evidence type="ECO:0000256" key="2">
    <source>
        <dbReference type="RuleBase" id="RU003452"/>
    </source>
</evidence>
<evidence type="ECO:0000313" key="4">
    <source>
        <dbReference type="Proteomes" id="UP000002588"/>
    </source>
</evidence>
<dbReference type="eggNOG" id="COG2162">
    <property type="taxonomic scope" value="Bacteria"/>
</dbReference>
<dbReference type="InterPro" id="IPR001447">
    <property type="entry name" value="Arylamine_N-AcTrfase"/>
</dbReference>
<dbReference type="AlphaFoldDB" id="A1K2A4"/>
<dbReference type="STRING" id="62928.azo0342"/>
<dbReference type="Pfam" id="PF00797">
    <property type="entry name" value="Acetyltransf_2"/>
    <property type="match status" value="1"/>
</dbReference>
<dbReference type="InterPro" id="IPR038765">
    <property type="entry name" value="Papain-like_cys_pep_sf"/>
</dbReference>
<dbReference type="HOGENOM" id="CLU_049918_1_1_4"/>
<protein>
    <submittedName>
        <fullName evidence="3">N-hydroxyarylamine O-acetyltransferase</fullName>
        <ecNumber evidence="3">2.3.1.118</ecNumber>
    </submittedName>
</protein>
<gene>
    <name evidence="3" type="primary">nhoA</name>
    <name evidence="3" type="ordered locus">azo0342</name>
</gene>
<dbReference type="SUPFAM" id="SSF54001">
    <property type="entry name" value="Cysteine proteinases"/>
    <property type="match status" value="1"/>
</dbReference>
<dbReference type="KEGG" id="azo:azo0342"/>
<dbReference type="EMBL" id="AM406670">
    <property type="protein sequence ID" value="CAL92959.1"/>
    <property type="molecule type" value="Genomic_DNA"/>
</dbReference>
<sequence length="274" mass="30234">MTPPLDLDAYLARIGGLAAAPDTTLTTLNALIAQHVAAIPFENLSPLLGEPVDISPAAVQAKLVAGGRGGYCYEHNRLFADVLRHLGFTVHELGARVVWNQPPGAITPRSHMLLEVDTADGPRLVDVGFGGLTLTSALRLQADIEQITPHEPFRLLRDGDDWTLQARLGEAWKPLYRFDRVRHHACDYIAPNYFLATHPDSVFTANLMLARAGRNQRWTLFNRDYAEYHGDGRIVRRTLADMAELTEVLQRAFGIPPALCATAQPRLARLFDAG</sequence>
<dbReference type="RefSeq" id="WP_011764077.1">
    <property type="nucleotide sequence ID" value="NC_008702.1"/>
</dbReference>
<proteinExistence type="inferred from homology"/>
<evidence type="ECO:0000313" key="3">
    <source>
        <dbReference type="EMBL" id="CAL92959.1"/>
    </source>
</evidence>